<dbReference type="InterPro" id="IPR049450">
    <property type="entry name" value="ACOT8-like_C"/>
</dbReference>
<dbReference type="Pfam" id="PF13622">
    <property type="entry name" value="4HBT_3"/>
    <property type="match status" value="1"/>
</dbReference>
<name>A0A2W5E433_9BURK</name>
<dbReference type="AlphaFoldDB" id="A0A2W5E433"/>
<feature type="domain" description="Acyl-CoA thioesterase-like N-terminal HotDog" evidence="1">
    <location>
        <begin position="28"/>
        <end position="109"/>
    </location>
</feature>
<evidence type="ECO:0000313" key="3">
    <source>
        <dbReference type="EMBL" id="PZP35800.1"/>
    </source>
</evidence>
<organism evidence="3 4">
    <name type="scientific">Roseateles depolymerans</name>
    <dbReference type="NCBI Taxonomy" id="76731"/>
    <lineage>
        <taxon>Bacteria</taxon>
        <taxon>Pseudomonadati</taxon>
        <taxon>Pseudomonadota</taxon>
        <taxon>Betaproteobacteria</taxon>
        <taxon>Burkholderiales</taxon>
        <taxon>Sphaerotilaceae</taxon>
        <taxon>Roseateles</taxon>
    </lineage>
</organism>
<dbReference type="Gene3D" id="2.40.160.210">
    <property type="entry name" value="Acyl-CoA thioesterase, double hotdog domain"/>
    <property type="match status" value="1"/>
</dbReference>
<proteinExistence type="predicted"/>
<reference evidence="3 4" key="1">
    <citation type="submission" date="2017-08" db="EMBL/GenBank/DDBJ databases">
        <title>Infants hospitalized years apart are colonized by the same room-sourced microbial strains.</title>
        <authorList>
            <person name="Brooks B."/>
            <person name="Olm M.R."/>
            <person name="Firek B.A."/>
            <person name="Baker R."/>
            <person name="Thomas B.C."/>
            <person name="Morowitz M.J."/>
            <person name="Banfield J.F."/>
        </authorList>
    </citation>
    <scope>NUCLEOTIDE SEQUENCE [LARGE SCALE GENOMIC DNA]</scope>
    <source>
        <strain evidence="3">S2_012_000_R2_81</strain>
    </source>
</reference>
<dbReference type="PANTHER" id="PTHR38110:SF1">
    <property type="entry name" value="THIOESTERASE DOMAIN-CONTAINING PROTEIN"/>
    <property type="match status" value="1"/>
</dbReference>
<dbReference type="Pfam" id="PF20789">
    <property type="entry name" value="4HBT_3C"/>
    <property type="match status" value="1"/>
</dbReference>
<dbReference type="InterPro" id="IPR042171">
    <property type="entry name" value="Acyl-CoA_hotdog"/>
</dbReference>
<dbReference type="EMBL" id="QFOD01000002">
    <property type="protein sequence ID" value="PZP35800.1"/>
    <property type="molecule type" value="Genomic_DNA"/>
</dbReference>
<dbReference type="InterPro" id="IPR049449">
    <property type="entry name" value="TesB_ACOT8-like_N"/>
</dbReference>
<feature type="domain" description="Acyl-CoA thioesterase-like C-terminal" evidence="2">
    <location>
        <begin position="129"/>
        <end position="268"/>
    </location>
</feature>
<dbReference type="SUPFAM" id="SSF54637">
    <property type="entry name" value="Thioesterase/thiol ester dehydrase-isomerase"/>
    <property type="match status" value="2"/>
</dbReference>
<comment type="caution">
    <text evidence="3">The sequence shown here is derived from an EMBL/GenBank/DDBJ whole genome shotgun (WGS) entry which is preliminary data.</text>
</comment>
<accession>A0A2W5E433</accession>
<protein>
    <submittedName>
        <fullName evidence="3">Acyl-CoA thioesterase</fullName>
    </submittedName>
</protein>
<dbReference type="InterPro" id="IPR029069">
    <property type="entry name" value="HotDog_dom_sf"/>
</dbReference>
<dbReference type="PANTHER" id="PTHR38110">
    <property type="entry name" value="CHROMOSOME 23, WHOLE GENOME SHOTGUN SEQUENCE"/>
    <property type="match status" value="1"/>
</dbReference>
<evidence type="ECO:0000259" key="2">
    <source>
        <dbReference type="Pfam" id="PF20789"/>
    </source>
</evidence>
<dbReference type="Proteomes" id="UP000249633">
    <property type="component" value="Unassembled WGS sequence"/>
</dbReference>
<gene>
    <name evidence="3" type="ORF">DI603_03275</name>
</gene>
<evidence type="ECO:0000259" key="1">
    <source>
        <dbReference type="Pfam" id="PF13622"/>
    </source>
</evidence>
<sequence>MTTLHCFDEALALQPLDAPGRYAGSTHPAYWNMVGPFGGATAATLLNAVLRHPEVQGTPLSLTVNYAAALEAGSFELQARPVRTNRSTQHWLVELSQGGAVAATATVVTALRRDTWGASDLPAPLVPRPEAVEPVAAGPARLAWLANYEMRPIKGGLPERWDGRGQHSESLLWVREAPERALDFAALAALSDVFLPRIYLRRAQVVPIGTVSLTTYFHADAALLARVGSGYLLGRAVGQQFGQGFFDQAAQLWSEAGELIATSSQIVYYRE</sequence>
<evidence type="ECO:0000313" key="4">
    <source>
        <dbReference type="Proteomes" id="UP000249633"/>
    </source>
</evidence>
<dbReference type="InterPro" id="IPR052389">
    <property type="entry name" value="Sec_Metab_Biosynth-Assoc"/>
</dbReference>